<dbReference type="Gene3D" id="3.50.50.60">
    <property type="entry name" value="FAD/NAD(P)-binding domain"/>
    <property type="match status" value="1"/>
</dbReference>
<keyword evidence="3" id="KW-0274">FAD</keyword>
<dbReference type="SUPFAM" id="SSF54373">
    <property type="entry name" value="FAD-linked reductases, C-terminal domain"/>
    <property type="match status" value="1"/>
</dbReference>
<keyword evidence="8" id="KW-1185">Reference proteome</keyword>
<dbReference type="Gene3D" id="3.40.30.20">
    <property type="match status" value="1"/>
</dbReference>
<feature type="domain" description="FAD-binding" evidence="5">
    <location>
        <begin position="38"/>
        <end position="392"/>
    </location>
</feature>
<dbReference type="SUPFAM" id="SSF51905">
    <property type="entry name" value="FAD/NAD(P)-binding domain"/>
    <property type="match status" value="1"/>
</dbReference>
<evidence type="ECO:0000256" key="2">
    <source>
        <dbReference type="ARBA" id="ARBA00022630"/>
    </source>
</evidence>
<dbReference type="InterPro" id="IPR036249">
    <property type="entry name" value="Thioredoxin-like_sf"/>
</dbReference>
<evidence type="ECO:0000259" key="5">
    <source>
        <dbReference type="Pfam" id="PF01494"/>
    </source>
</evidence>
<evidence type="ECO:0000256" key="4">
    <source>
        <dbReference type="ARBA" id="ARBA00023002"/>
    </source>
</evidence>
<dbReference type="InterPro" id="IPR050641">
    <property type="entry name" value="RIFMO-like"/>
</dbReference>
<dbReference type="Pfam" id="PF01494">
    <property type="entry name" value="FAD_binding_3"/>
    <property type="match status" value="1"/>
</dbReference>
<evidence type="ECO:0000313" key="8">
    <source>
        <dbReference type="Proteomes" id="UP000774617"/>
    </source>
</evidence>
<comment type="caution">
    <text evidence="7">The sequence shown here is derived from an EMBL/GenBank/DDBJ whole genome shotgun (WGS) entry which is preliminary data.</text>
</comment>
<accession>A0ABQ8GTB5</accession>
<dbReference type="EMBL" id="JAGTJR010000002">
    <property type="protein sequence ID" value="KAH7063725.1"/>
    <property type="molecule type" value="Genomic_DNA"/>
</dbReference>
<evidence type="ECO:0000256" key="3">
    <source>
        <dbReference type="ARBA" id="ARBA00022827"/>
    </source>
</evidence>
<dbReference type="Proteomes" id="UP000774617">
    <property type="component" value="Unassembled WGS sequence"/>
</dbReference>
<protein>
    <submittedName>
        <fullName evidence="7">FAD binding domain-containing protein</fullName>
    </submittedName>
</protein>
<dbReference type="CDD" id="cd02979">
    <property type="entry name" value="PHOX_C"/>
    <property type="match status" value="1"/>
</dbReference>
<comment type="similarity">
    <text evidence="1">Belongs to the PheA/TfdB FAD monooxygenase family.</text>
</comment>
<evidence type="ECO:0000259" key="6">
    <source>
        <dbReference type="Pfam" id="PF07976"/>
    </source>
</evidence>
<evidence type="ECO:0000256" key="1">
    <source>
        <dbReference type="ARBA" id="ARBA00007801"/>
    </source>
</evidence>
<feature type="domain" description="Phenol hydroxylase-like C-terminal dimerisation" evidence="6">
    <location>
        <begin position="423"/>
        <end position="643"/>
    </location>
</feature>
<sequence>MPARLWNRSKSRNLSAKSSVSDFRDDNGGFGHKSPPTSDVLVVGAGPAGLMLADNLTRFGVKVDIIDNSERRTLTGRADGLQPKSIETLRQMRLVDCFLRKGVKVFDICFWASTVDGEMSRLGRKVHYPAEDVDLLDPYLLLLHQGELERAFISDLKERGVSIRRNTAFMDLTYHAGLTEITCKADNEHRRSLVNTRYLVGCDGAHSAVRKSIPGAKLIGSSSDSVWGILDGKVQTNFPDVWSKVIIGSEEAGCVMLMPRERNLTRAYIEVKPDSRSSTSKEEISQQVVMQRAQEIMYPFHLKWKSVEWFGRYQVGQRVSTRFTDDRRQVFICGDASHTHSPKAAQGMNTAIHDAWNLAWKLNLTVRKLAKPELLATYEIERRKVAQDLVRFDEEHASAFATGDWDNLAQNFTANIRFISGVVEYEPNVLNLPTRAMGFGDLRPGRLPPPAKVTRYADANPVDVQLDIPVLGQFRIYFFCNDLLTSRPLIDFVCRHVNNSQESFTGRMSAAANASYTLQPPVASPHDEFIYPERYTPVSCLFTLALVTSQARASFEIRDLPKAIGDSIWTVYLDDVANSNTHSQERRCIDKWLGGLQGNETAIAIIRPDGYVGTLSIWQDGRREYGEEAVRWMDEYFEGFLTDTISATNS</sequence>
<evidence type="ECO:0000313" key="7">
    <source>
        <dbReference type="EMBL" id="KAH7063725.1"/>
    </source>
</evidence>
<dbReference type="PANTHER" id="PTHR43004">
    <property type="entry name" value="TRK SYSTEM POTASSIUM UPTAKE PROTEIN"/>
    <property type="match status" value="1"/>
</dbReference>
<dbReference type="InterPro" id="IPR036188">
    <property type="entry name" value="FAD/NAD-bd_sf"/>
</dbReference>
<gene>
    <name evidence="7" type="ORF">B0J12DRAFT_716062</name>
</gene>
<dbReference type="InterPro" id="IPR012941">
    <property type="entry name" value="Phe_hydrox_C_dim_dom"/>
</dbReference>
<name>A0ABQ8GTB5_9PEZI</name>
<dbReference type="PRINTS" id="PR00420">
    <property type="entry name" value="RNGMNOXGNASE"/>
</dbReference>
<dbReference type="Pfam" id="PF07976">
    <property type="entry name" value="Phe_hydrox_dim"/>
    <property type="match status" value="1"/>
</dbReference>
<reference evidence="7 8" key="1">
    <citation type="journal article" date="2021" name="Nat. Commun.">
        <title>Genetic determinants of endophytism in the Arabidopsis root mycobiome.</title>
        <authorList>
            <person name="Mesny F."/>
            <person name="Miyauchi S."/>
            <person name="Thiergart T."/>
            <person name="Pickel B."/>
            <person name="Atanasova L."/>
            <person name="Karlsson M."/>
            <person name="Huettel B."/>
            <person name="Barry K.W."/>
            <person name="Haridas S."/>
            <person name="Chen C."/>
            <person name="Bauer D."/>
            <person name="Andreopoulos W."/>
            <person name="Pangilinan J."/>
            <person name="LaButti K."/>
            <person name="Riley R."/>
            <person name="Lipzen A."/>
            <person name="Clum A."/>
            <person name="Drula E."/>
            <person name="Henrissat B."/>
            <person name="Kohler A."/>
            <person name="Grigoriev I.V."/>
            <person name="Martin F.M."/>
            <person name="Hacquard S."/>
        </authorList>
    </citation>
    <scope>NUCLEOTIDE SEQUENCE [LARGE SCALE GENOMIC DNA]</scope>
    <source>
        <strain evidence="7 8">MPI-SDFR-AT-0080</strain>
    </source>
</reference>
<organism evidence="7 8">
    <name type="scientific">Macrophomina phaseolina</name>
    <dbReference type="NCBI Taxonomy" id="35725"/>
    <lineage>
        <taxon>Eukaryota</taxon>
        <taxon>Fungi</taxon>
        <taxon>Dikarya</taxon>
        <taxon>Ascomycota</taxon>
        <taxon>Pezizomycotina</taxon>
        <taxon>Dothideomycetes</taxon>
        <taxon>Dothideomycetes incertae sedis</taxon>
        <taxon>Botryosphaeriales</taxon>
        <taxon>Botryosphaeriaceae</taxon>
        <taxon>Macrophomina</taxon>
    </lineage>
</organism>
<dbReference type="PANTHER" id="PTHR43004:SF4">
    <property type="entry name" value="FAD-BINDING DOMAIN-CONTAINING PROTEIN"/>
    <property type="match status" value="1"/>
</dbReference>
<keyword evidence="2" id="KW-0285">Flavoprotein</keyword>
<dbReference type="InterPro" id="IPR002938">
    <property type="entry name" value="FAD-bd"/>
</dbReference>
<keyword evidence="4" id="KW-0560">Oxidoreductase</keyword>
<proteinExistence type="inferred from homology"/>
<dbReference type="InterPro" id="IPR038220">
    <property type="entry name" value="PHOX_C_sf"/>
</dbReference>
<dbReference type="Gene3D" id="3.30.9.10">
    <property type="entry name" value="D-Amino Acid Oxidase, subunit A, domain 2"/>
    <property type="match status" value="1"/>
</dbReference>
<dbReference type="SUPFAM" id="SSF52833">
    <property type="entry name" value="Thioredoxin-like"/>
    <property type="match status" value="1"/>
</dbReference>